<accession>A0ACC8EPP7</accession>
<evidence type="ECO:0000313" key="2">
    <source>
        <dbReference type="Proteomes" id="UP000250078"/>
    </source>
</evidence>
<dbReference type="EMBL" id="KV748244">
    <property type="protein sequence ID" value="OCK88353.1"/>
    <property type="molecule type" value="Genomic_DNA"/>
</dbReference>
<keyword evidence="2" id="KW-1185">Reference proteome</keyword>
<dbReference type="Proteomes" id="UP000250078">
    <property type="component" value="Unassembled WGS sequence"/>
</dbReference>
<organism evidence="1 2">
    <name type="scientific">Cenococcum geophilum 1.58</name>
    <dbReference type="NCBI Taxonomy" id="794803"/>
    <lineage>
        <taxon>Eukaryota</taxon>
        <taxon>Fungi</taxon>
        <taxon>Dikarya</taxon>
        <taxon>Ascomycota</taxon>
        <taxon>Pezizomycotina</taxon>
        <taxon>Dothideomycetes</taxon>
        <taxon>Pleosporomycetidae</taxon>
        <taxon>Gloniales</taxon>
        <taxon>Gloniaceae</taxon>
        <taxon>Cenococcum</taxon>
    </lineage>
</organism>
<reference evidence="1 2" key="1">
    <citation type="journal article" date="2016" name="Nat. Commun.">
        <title>Ectomycorrhizal ecology is imprinted in the genome of the dominant symbiotic fungus Cenococcum geophilum.</title>
        <authorList>
            <consortium name="DOE Joint Genome Institute"/>
            <person name="Peter M."/>
            <person name="Kohler A."/>
            <person name="Ohm R.A."/>
            <person name="Kuo A."/>
            <person name="Krutzmann J."/>
            <person name="Morin E."/>
            <person name="Arend M."/>
            <person name="Barry K.W."/>
            <person name="Binder M."/>
            <person name="Choi C."/>
            <person name="Clum A."/>
            <person name="Copeland A."/>
            <person name="Grisel N."/>
            <person name="Haridas S."/>
            <person name="Kipfer T."/>
            <person name="LaButti K."/>
            <person name="Lindquist E."/>
            <person name="Lipzen A."/>
            <person name="Maire R."/>
            <person name="Meier B."/>
            <person name="Mihaltcheva S."/>
            <person name="Molinier V."/>
            <person name="Murat C."/>
            <person name="Poggeler S."/>
            <person name="Quandt C.A."/>
            <person name="Sperisen C."/>
            <person name="Tritt A."/>
            <person name="Tisserant E."/>
            <person name="Crous P.W."/>
            <person name="Henrissat B."/>
            <person name="Nehls U."/>
            <person name="Egli S."/>
            <person name="Spatafora J.W."/>
            <person name="Grigoriev I.V."/>
            <person name="Martin F.M."/>
        </authorList>
    </citation>
    <scope>NUCLEOTIDE SEQUENCE [LARGE SCALE GENOMIC DNA]</scope>
    <source>
        <strain evidence="1 2">1.58</strain>
    </source>
</reference>
<protein>
    <submittedName>
        <fullName evidence="1">Uncharacterized protein</fullName>
    </submittedName>
</protein>
<evidence type="ECO:0000313" key="1">
    <source>
        <dbReference type="EMBL" id="OCK88353.1"/>
    </source>
</evidence>
<name>A0ACC8EPP7_9PEZI</name>
<gene>
    <name evidence="1" type="ORF">K441DRAFT_669334</name>
</gene>
<proteinExistence type="predicted"/>
<sequence length="110" mass="12064">MPAQNIVAIPAVGTVSNTTLTHTDHTSLSTGTIAGIVVRDVIAIILLIALGLYYFRFRRMVDGPAIKLESAVEKRLSRVFVGEELMSKERHEMQNPAVYYGMALKVSLCS</sequence>